<gene>
    <name evidence="1" type="ORF">CHS0354_010281</name>
</gene>
<dbReference type="AlphaFoldDB" id="A0AAE0TCY2"/>
<name>A0AAE0TCY2_9BIVA</name>
<accession>A0AAE0TCY2</accession>
<dbReference type="EMBL" id="JAEAOA010000643">
    <property type="protein sequence ID" value="KAK3607478.1"/>
    <property type="molecule type" value="Genomic_DNA"/>
</dbReference>
<protein>
    <submittedName>
        <fullName evidence="1">Uncharacterized protein</fullName>
    </submittedName>
</protein>
<evidence type="ECO:0000313" key="2">
    <source>
        <dbReference type="Proteomes" id="UP001195483"/>
    </source>
</evidence>
<sequence length="70" mass="7898">MFLPIPLGSQLEAYHLEAYHGFIHSLGVLVGILMYKQRIILIHSTRVPVGGLMYKRGINFDLVPRGHLEA</sequence>
<dbReference type="Proteomes" id="UP001195483">
    <property type="component" value="Unassembled WGS sequence"/>
</dbReference>
<organism evidence="1 2">
    <name type="scientific">Potamilus streckersoni</name>
    <dbReference type="NCBI Taxonomy" id="2493646"/>
    <lineage>
        <taxon>Eukaryota</taxon>
        <taxon>Metazoa</taxon>
        <taxon>Spiralia</taxon>
        <taxon>Lophotrochozoa</taxon>
        <taxon>Mollusca</taxon>
        <taxon>Bivalvia</taxon>
        <taxon>Autobranchia</taxon>
        <taxon>Heteroconchia</taxon>
        <taxon>Palaeoheterodonta</taxon>
        <taxon>Unionida</taxon>
        <taxon>Unionoidea</taxon>
        <taxon>Unionidae</taxon>
        <taxon>Ambleminae</taxon>
        <taxon>Lampsilini</taxon>
        <taxon>Potamilus</taxon>
    </lineage>
</organism>
<reference evidence="1" key="1">
    <citation type="journal article" date="2021" name="Genome Biol. Evol.">
        <title>A High-Quality Reference Genome for a Parasitic Bivalve with Doubly Uniparental Inheritance (Bivalvia: Unionida).</title>
        <authorList>
            <person name="Smith C.H."/>
        </authorList>
    </citation>
    <scope>NUCLEOTIDE SEQUENCE</scope>
    <source>
        <strain evidence="1">CHS0354</strain>
    </source>
</reference>
<comment type="caution">
    <text evidence="1">The sequence shown here is derived from an EMBL/GenBank/DDBJ whole genome shotgun (WGS) entry which is preliminary data.</text>
</comment>
<evidence type="ECO:0000313" key="1">
    <source>
        <dbReference type="EMBL" id="KAK3607478.1"/>
    </source>
</evidence>
<proteinExistence type="predicted"/>
<reference evidence="1" key="3">
    <citation type="submission" date="2023-05" db="EMBL/GenBank/DDBJ databases">
        <authorList>
            <person name="Smith C.H."/>
        </authorList>
    </citation>
    <scope>NUCLEOTIDE SEQUENCE</scope>
    <source>
        <strain evidence="1">CHS0354</strain>
        <tissue evidence="1">Mantle</tissue>
    </source>
</reference>
<keyword evidence="2" id="KW-1185">Reference proteome</keyword>
<reference evidence="1" key="2">
    <citation type="journal article" date="2021" name="Genome Biol. Evol.">
        <title>Developing a high-quality reference genome for a parasitic bivalve with doubly uniparental inheritance (Bivalvia: Unionida).</title>
        <authorList>
            <person name="Smith C.H."/>
        </authorList>
    </citation>
    <scope>NUCLEOTIDE SEQUENCE</scope>
    <source>
        <strain evidence="1">CHS0354</strain>
        <tissue evidence="1">Mantle</tissue>
    </source>
</reference>